<dbReference type="PANTHER" id="PTHR45873">
    <property type="entry name" value="DNA POLYMERASE ETA"/>
    <property type="match status" value="1"/>
</dbReference>
<reference evidence="12 13" key="1">
    <citation type="journal article" date="2015" name="Biotechnol. Biofuels">
        <title>Enhanced degradation of softwood versus hardwood by the white-rot fungus Pycnoporus coccineus.</title>
        <authorList>
            <person name="Couturier M."/>
            <person name="Navarro D."/>
            <person name="Chevret D."/>
            <person name="Henrissat B."/>
            <person name="Piumi F."/>
            <person name="Ruiz-Duenas F.J."/>
            <person name="Martinez A.T."/>
            <person name="Grigoriev I.V."/>
            <person name="Riley R."/>
            <person name="Lipzen A."/>
            <person name="Berrin J.G."/>
            <person name="Master E.R."/>
            <person name="Rosso M.N."/>
        </authorList>
    </citation>
    <scope>NUCLEOTIDE SEQUENCE [LARGE SCALE GENOMIC DNA]</scope>
    <source>
        <strain evidence="12 13">BRFM310</strain>
    </source>
</reference>
<keyword evidence="13" id="KW-1185">Reference proteome</keyword>
<dbReference type="GO" id="GO:0035861">
    <property type="term" value="C:site of double-strand break"/>
    <property type="evidence" value="ECO:0007669"/>
    <property type="project" value="TreeGrafter"/>
</dbReference>
<dbReference type="InterPro" id="IPR043128">
    <property type="entry name" value="Rev_trsase/Diguanyl_cyclase"/>
</dbReference>
<evidence type="ECO:0000256" key="1">
    <source>
        <dbReference type="ARBA" id="ARBA00004123"/>
    </source>
</evidence>
<keyword evidence="5" id="KW-0863">Zinc-finger</keyword>
<evidence type="ECO:0000256" key="5">
    <source>
        <dbReference type="ARBA" id="ARBA00022771"/>
    </source>
</evidence>
<dbReference type="PROSITE" id="PS50173">
    <property type="entry name" value="UMUC"/>
    <property type="match status" value="1"/>
</dbReference>
<gene>
    <name evidence="12" type="ORF">PYCCODRAFT_1372284</name>
</gene>
<accession>A0A1Y2II28</accession>
<evidence type="ECO:0000256" key="3">
    <source>
        <dbReference type="ARBA" id="ARBA00022723"/>
    </source>
</evidence>
<evidence type="ECO:0000256" key="4">
    <source>
        <dbReference type="ARBA" id="ARBA00022763"/>
    </source>
</evidence>
<dbReference type="GO" id="GO:0008270">
    <property type="term" value="F:zinc ion binding"/>
    <property type="evidence" value="ECO:0007669"/>
    <property type="project" value="UniProtKB-KW"/>
</dbReference>
<dbReference type="GO" id="GO:0009314">
    <property type="term" value="P:response to radiation"/>
    <property type="evidence" value="ECO:0007669"/>
    <property type="project" value="TreeGrafter"/>
</dbReference>
<dbReference type="GO" id="GO:0070987">
    <property type="term" value="P:error-free translesion synthesis"/>
    <property type="evidence" value="ECO:0007669"/>
    <property type="project" value="UniProtKB-ARBA"/>
</dbReference>
<keyword evidence="2" id="KW-0808">Transferase</keyword>
<dbReference type="InterPro" id="IPR052230">
    <property type="entry name" value="DNA_polymerase_eta"/>
</dbReference>
<dbReference type="GO" id="GO:0005657">
    <property type="term" value="C:replication fork"/>
    <property type="evidence" value="ECO:0007669"/>
    <property type="project" value="TreeGrafter"/>
</dbReference>
<dbReference type="OrthoDB" id="5723at2759"/>
<dbReference type="Gene3D" id="3.40.1170.60">
    <property type="match status" value="1"/>
</dbReference>
<evidence type="ECO:0000313" key="13">
    <source>
        <dbReference type="Proteomes" id="UP000193067"/>
    </source>
</evidence>
<feature type="compositionally biased region" description="Basic and acidic residues" evidence="10">
    <location>
        <begin position="232"/>
        <end position="255"/>
    </location>
</feature>
<sequence>MEVSGNASTSKPTSKTYWKGKAKASEDFNDLNPTITYRHLLSSNLGPRDPLRVIALCDSDAFYAACEQVRLGIDPSLPLVVQQWDSLIAVNYPARKYGISRMDKIRDAKRRCPNLVVVHVATYKEGEAEPGYWENPDTLTHKVSLDHYRRESMKVIQMFKEGLPSGEVEKASIDEAFIDFSRPVREELLRRFPYLATVPPDAPNGVDSPLPPPPPISWEGKGTVVPINPPKDSPHEQDPSTDGARAETTDAREESSSTSEEDGEGVNEDDDSTTWHDVALSIAAELMLRIREDIRDKLGYTTSAGLARNKFLAKEFILMHSADQQLTASYKKPMNQTILRNAAIPNYLRPMPFQKIRFLGGKLGKALAEEYDVSTVGDLLYVLYPLMQRKFGEESIWVYEILRGIDRSEVKEKPAGTKSMLASKNLPQPITKATQGYHWIRVLAAELALRLNEAREGNTALWPKTIVLHIRQGYETFRSKQTAFPFTRNVTVDVIASFGDKLWKELVGTSGSTPFKITNVQLSFSGIGTMEAGQRTIEGFLTSKPSSEAQPDVGTASKPPSTLKRKRSSSLRPSELEGNDQPTAKSSDDTKIERDERFSFVCDKCGKRIWLRPGSADGARDANASTVAVADGGQELSAALDDAIREDALAALRLEHADFHYAEELAAAVDESIPKRIIRPMNGVASSARKKKRKAADEGIAKFFSKR</sequence>
<dbReference type="SUPFAM" id="SSF56672">
    <property type="entry name" value="DNA/RNA polymerases"/>
    <property type="match status" value="1"/>
</dbReference>
<dbReference type="GO" id="GO:0007064">
    <property type="term" value="P:mitotic sister chromatid cohesion"/>
    <property type="evidence" value="ECO:0007669"/>
    <property type="project" value="UniProtKB-ARBA"/>
</dbReference>
<keyword evidence="4" id="KW-0227">DNA damage</keyword>
<evidence type="ECO:0000256" key="8">
    <source>
        <dbReference type="ARBA" id="ARBA00023242"/>
    </source>
</evidence>
<protein>
    <recommendedName>
        <fullName evidence="9">DNA polymerase eta</fullName>
    </recommendedName>
</protein>
<feature type="region of interest" description="Disordered" evidence="10">
    <location>
        <begin position="542"/>
        <end position="592"/>
    </location>
</feature>
<dbReference type="SUPFAM" id="SSF100879">
    <property type="entry name" value="Lesion bypass DNA polymerase (Y-family), little finger domain"/>
    <property type="match status" value="1"/>
</dbReference>
<evidence type="ECO:0000259" key="11">
    <source>
        <dbReference type="PROSITE" id="PS50173"/>
    </source>
</evidence>
<keyword evidence="3" id="KW-0479">Metal-binding</keyword>
<dbReference type="Proteomes" id="UP000193067">
    <property type="component" value="Unassembled WGS sequence"/>
</dbReference>
<dbReference type="Gene3D" id="3.30.70.270">
    <property type="match status" value="1"/>
</dbReference>
<dbReference type="GO" id="GO:0042276">
    <property type="term" value="P:error-prone translesion synthesis"/>
    <property type="evidence" value="ECO:0007669"/>
    <property type="project" value="TreeGrafter"/>
</dbReference>
<dbReference type="STRING" id="1353009.A0A1Y2II28"/>
<evidence type="ECO:0000256" key="6">
    <source>
        <dbReference type="ARBA" id="ARBA00022833"/>
    </source>
</evidence>
<organism evidence="12 13">
    <name type="scientific">Trametes coccinea (strain BRFM310)</name>
    <name type="common">Pycnoporus coccineus</name>
    <dbReference type="NCBI Taxonomy" id="1353009"/>
    <lineage>
        <taxon>Eukaryota</taxon>
        <taxon>Fungi</taxon>
        <taxon>Dikarya</taxon>
        <taxon>Basidiomycota</taxon>
        <taxon>Agaricomycotina</taxon>
        <taxon>Agaricomycetes</taxon>
        <taxon>Polyporales</taxon>
        <taxon>Polyporaceae</taxon>
        <taxon>Trametes</taxon>
    </lineage>
</organism>
<dbReference type="FunFam" id="3.40.1170.60:FF:000008">
    <property type="entry name" value="DNA polymerase eta subunit"/>
    <property type="match status" value="1"/>
</dbReference>
<evidence type="ECO:0000256" key="10">
    <source>
        <dbReference type="SAM" id="MobiDB-lite"/>
    </source>
</evidence>
<feature type="region of interest" description="Disordered" evidence="10">
    <location>
        <begin position="684"/>
        <end position="707"/>
    </location>
</feature>
<dbReference type="InterPro" id="IPR001126">
    <property type="entry name" value="UmuC"/>
</dbReference>
<proteinExistence type="predicted"/>
<dbReference type="Pfam" id="PF21704">
    <property type="entry name" value="POLH-Rev1_HhH"/>
    <property type="match status" value="1"/>
</dbReference>
<keyword evidence="6" id="KW-0862">Zinc</keyword>
<name>A0A1Y2II28_TRAC3</name>
<dbReference type="AlphaFoldDB" id="A0A1Y2II28"/>
<dbReference type="GO" id="GO:0006281">
    <property type="term" value="P:DNA repair"/>
    <property type="evidence" value="ECO:0007669"/>
    <property type="project" value="UniProtKB-KW"/>
</dbReference>
<keyword evidence="8" id="KW-0539">Nucleus</keyword>
<dbReference type="GO" id="GO:0003887">
    <property type="term" value="F:DNA-directed DNA polymerase activity"/>
    <property type="evidence" value="ECO:0007669"/>
    <property type="project" value="TreeGrafter"/>
</dbReference>
<keyword evidence="7" id="KW-0234">DNA repair</keyword>
<dbReference type="InterPro" id="IPR036775">
    <property type="entry name" value="DNA_pol_Y-fam_lit_finger_sf"/>
</dbReference>
<dbReference type="Pfam" id="PF00817">
    <property type="entry name" value="IMS"/>
    <property type="match status" value="1"/>
</dbReference>
<evidence type="ECO:0000256" key="7">
    <source>
        <dbReference type="ARBA" id="ARBA00023204"/>
    </source>
</evidence>
<dbReference type="GO" id="GO:0005634">
    <property type="term" value="C:nucleus"/>
    <property type="evidence" value="ECO:0007669"/>
    <property type="project" value="UniProtKB-SubCell"/>
</dbReference>
<dbReference type="Pfam" id="PF11799">
    <property type="entry name" value="IMS_C"/>
    <property type="match status" value="1"/>
</dbReference>
<evidence type="ECO:0000256" key="2">
    <source>
        <dbReference type="ARBA" id="ARBA00022679"/>
    </source>
</evidence>
<evidence type="ECO:0000256" key="9">
    <source>
        <dbReference type="ARBA" id="ARBA00044975"/>
    </source>
</evidence>
<comment type="subcellular location">
    <subcellularLocation>
        <location evidence="1">Nucleus</location>
    </subcellularLocation>
</comment>
<dbReference type="InterPro" id="IPR043502">
    <property type="entry name" value="DNA/RNA_pol_sf"/>
</dbReference>
<dbReference type="FunFam" id="1.10.150.20:FF:000014">
    <property type="entry name" value="Polymerase (DNA directed), eta"/>
    <property type="match status" value="1"/>
</dbReference>
<dbReference type="GO" id="GO:0003684">
    <property type="term" value="F:damaged DNA binding"/>
    <property type="evidence" value="ECO:0007669"/>
    <property type="project" value="InterPro"/>
</dbReference>
<dbReference type="PANTHER" id="PTHR45873:SF1">
    <property type="entry name" value="DNA POLYMERASE ETA"/>
    <property type="match status" value="1"/>
</dbReference>
<dbReference type="EMBL" id="KZ084123">
    <property type="protein sequence ID" value="OSC99910.1"/>
    <property type="molecule type" value="Genomic_DNA"/>
</dbReference>
<feature type="domain" description="UmuC" evidence="11">
    <location>
        <begin position="54"/>
        <end position="360"/>
    </location>
</feature>
<dbReference type="Gene3D" id="1.10.150.20">
    <property type="entry name" value="5' to 3' exonuclease, C-terminal subdomain"/>
    <property type="match status" value="1"/>
</dbReference>
<feature type="compositionally biased region" description="Acidic residues" evidence="10">
    <location>
        <begin position="259"/>
        <end position="272"/>
    </location>
</feature>
<dbReference type="InterPro" id="IPR017961">
    <property type="entry name" value="DNA_pol_Y-fam_little_finger"/>
</dbReference>
<dbReference type="Gene3D" id="3.30.1490.100">
    <property type="entry name" value="DNA polymerase, Y-family, little finger domain"/>
    <property type="match status" value="1"/>
</dbReference>
<evidence type="ECO:0000313" key="12">
    <source>
        <dbReference type="EMBL" id="OSC99910.1"/>
    </source>
</evidence>
<feature type="region of interest" description="Disordered" evidence="10">
    <location>
        <begin position="199"/>
        <end position="273"/>
    </location>
</feature>